<dbReference type="GO" id="GO:0003964">
    <property type="term" value="F:RNA-directed DNA polymerase activity"/>
    <property type="evidence" value="ECO:0007669"/>
    <property type="project" value="UniProtKB-KW"/>
</dbReference>
<comment type="caution">
    <text evidence="1">The sequence shown here is derived from an EMBL/GenBank/DDBJ whole genome shotgun (WGS) entry which is preliminary data.</text>
</comment>
<keyword evidence="1" id="KW-0695">RNA-directed DNA polymerase</keyword>
<keyword evidence="1" id="KW-0548">Nucleotidyltransferase</keyword>
<dbReference type="Gene3D" id="2.40.70.10">
    <property type="entry name" value="Acid Proteases"/>
    <property type="match status" value="1"/>
</dbReference>
<dbReference type="PANTHER" id="PTHR33067:SF31">
    <property type="entry name" value="RNA-DIRECTED DNA POLYMERASE"/>
    <property type="match status" value="1"/>
</dbReference>
<sequence>SRVRRCRRSSYVEFLVRYFIATLHPDGYLASRIAEDIFVQVGKFTFLADFVVVDYDIKPRVPLILGRPFLRTTHALADVHGEELTFRVGDEKIVFNVESTLKYPRKHGDESIHMIDILDTTCEDYFHEVLNVQKSIHPLSGSPTPSADLVVESLSPSLTPFGDNDFLLEETDVFLSLYDSIPSGIDNGIYDSEGDILFLEELLNDDPIPDLPPPLPVFEINETKKIKSSIKDPPDLELKDLPHHLKYTFLKGTSKLPVIIAKDLKSKKKE</sequence>
<keyword evidence="1" id="KW-0808">Transferase</keyword>
<gene>
    <name evidence="1" type="ORF">Tci_396802</name>
</gene>
<evidence type="ECO:0000313" key="1">
    <source>
        <dbReference type="EMBL" id="GEY24828.1"/>
    </source>
</evidence>
<organism evidence="1">
    <name type="scientific">Tanacetum cinerariifolium</name>
    <name type="common">Dalmatian daisy</name>
    <name type="synonym">Chrysanthemum cinerariifolium</name>
    <dbReference type="NCBI Taxonomy" id="118510"/>
    <lineage>
        <taxon>Eukaryota</taxon>
        <taxon>Viridiplantae</taxon>
        <taxon>Streptophyta</taxon>
        <taxon>Embryophyta</taxon>
        <taxon>Tracheophyta</taxon>
        <taxon>Spermatophyta</taxon>
        <taxon>Magnoliopsida</taxon>
        <taxon>eudicotyledons</taxon>
        <taxon>Gunneridae</taxon>
        <taxon>Pentapetalae</taxon>
        <taxon>asterids</taxon>
        <taxon>campanulids</taxon>
        <taxon>Asterales</taxon>
        <taxon>Asteraceae</taxon>
        <taxon>Asteroideae</taxon>
        <taxon>Anthemideae</taxon>
        <taxon>Anthemidinae</taxon>
        <taxon>Tanacetum</taxon>
    </lineage>
</organism>
<proteinExistence type="predicted"/>
<dbReference type="InterPro" id="IPR021109">
    <property type="entry name" value="Peptidase_aspartic_dom_sf"/>
</dbReference>
<dbReference type="PANTHER" id="PTHR33067">
    <property type="entry name" value="RNA-DIRECTED DNA POLYMERASE-RELATED"/>
    <property type="match status" value="1"/>
</dbReference>
<dbReference type="AlphaFoldDB" id="A0A699HH19"/>
<name>A0A699HH19_TANCI</name>
<accession>A0A699HH19</accession>
<reference evidence="1" key="1">
    <citation type="journal article" date="2019" name="Sci. Rep.">
        <title>Draft genome of Tanacetum cinerariifolium, the natural source of mosquito coil.</title>
        <authorList>
            <person name="Yamashiro T."/>
            <person name="Shiraishi A."/>
            <person name="Satake H."/>
            <person name="Nakayama K."/>
        </authorList>
    </citation>
    <scope>NUCLEOTIDE SEQUENCE</scope>
</reference>
<dbReference type="EMBL" id="BKCJ010163165">
    <property type="protein sequence ID" value="GEY24828.1"/>
    <property type="molecule type" value="Genomic_DNA"/>
</dbReference>
<protein>
    <submittedName>
        <fullName evidence="1">Reverse transcriptase domain-containing protein</fullName>
    </submittedName>
</protein>
<feature type="non-terminal residue" evidence="1">
    <location>
        <position position="1"/>
    </location>
</feature>